<reference evidence="5" key="3">
    <citation type="submission" date="2024-02" db="EMBL/GenBank/DDBJ databases">
        <title>Comparative genomics of Cryptococcus and Kwoniella reveals pathogenesis evolution and contrasting modes of karyotype evolution via chromosome fusion or intercentromeric recombination.</title>
        <authorList>
            <person name="Coelho M.A."/>
            <person name="David-Palma M."/>
            <person name="Shea T."/>
            <person name="Bowers K."/>
            <person name="McGinley-Smith S."/>
            <person name="Mohammad A.W."/>
            <person name="Gnirke A."/>
            <person name="Yurkov A.M."/>
            <person name="Nowrousian M."/>
            <person name="Sun S."/>
            <person name="Cuomo C.A."/>
            <person name="Heitman J."/>
        </authorList>
    </citation>
    <scope>NUCLEOTIDE SEQUENCE</scope>
    <source>
        <strain evidence="5">CBS 10117</strain>
    </source>
</reference>
<dbReference type="VEuPathDB" id="FungiDB:I303_03099"/>
<feature type="transmembrane region" description="Helical" evidence="2">
    <location>
        <begin position="146"/>
        <end position="165"/>
    </location>
</feature>
<feature type="region of interest" description="Disordered" evidence="1">
    <location>
        <begin position="59"/>
        <end position="80"/>
    </location>
</feature>
<feature type="signal peptide" evidence="3">
    <location>
        <begin position="1"/>
        <end position="21"/>
    </location>
</feature>
<organism evidence="4">
    <name type="scientific">Kwoniella dejecticola CBS 10117</name>
    <dbReference type="NCBI Taxonomy" id="1296121"/>
    <lineage>
        <taxon>Eukaryota</taxon>
        <taxon>Fungi</taxon>
        <taxon>Dikarya</taxon>
        <taxon>Basidiomycota</taxon>
        <taxon>Agaricomycotina</taxon>
        <taxon>Tremellomycetes</taxon>
        <taxon>Tremellales</taxon>
        <taxon>Cryptococcaceae</taxon>
        <taxon>Kwoniella</taxon>
    </lineage>
</organism>
<sequence length="167" mass="17420">MIRAIYILLLLLFSLAGACLGQRATYQDEAGYTIVVTPTTDDYGNVFSVAVSTIYTSPTAKAGAKGSGSATQTSPSVPTTTSFRGTFTVTQGSIMDYSSYQSSVTQALNSMQTAAYMKYTATATGAGDKAGLYASSAVSARPNARLVQVFGVIVLFLTSLKVGLLTM</sequence>
<protein>
    <submittedName>
        <fullName evidence="4">Uncharacterized protein</fullName>
    </submittedName>
</protein>
<dbReference type="EMBL" id="KI894029">
    <property type="protein sequence ID" value="OBR87076.1"/>
    <property type="molecule type" value="Genomic_DNA"/>
</dbReference>
<evidence type="ECO:0000313" key="5">
    <source>
        <dbReference type="EMBL" id="WWC60506.1"/>
    </source>
</evidence>
<keyword evidence="6" id="KW-1185">Reference proteome</keyword>
<dbReference type="EMBL" id="CP144532">
    <property type="protein sequence ID" value="WWC60506.1"/>
    <property type="molecule type" value="Genomic_DNA"/>
</dbReference>
<dbReference type="AlphaFoldDB" id="A0A1A6AAJ2"/>
<evidence type="ECO:0000313" key="4">
    <source>
        <dbReference type="EMBL" id="OBR87076.1"/>
    </source>
</evidence>
<dbReference type="Proteomes" id="UP000078595">
    <property type="component" value="Chromosome 3"/>
</dbReference>
<evidence type="ECO:0000256" key="2">
    <source>
        <dbReference type="SAM" id="Phobius"/>
    </source>
</evidence>
<keyword evidence="2" id="KW-1133">Transmembrane helix</keyword>
<keyword evidence="2" id="KW-0472">Membrane</keyword>
<dbReference type="OrthoDB" id="10597376at2759"/>
<evidence type="ECO:0000313" key="6">
    <source>
        <dbReference type="Proteomes" id="UP000078595"/>
    </source>
</evidence>
<evidence type="ECO:0000256" key="3">
    <source>
        <dbReference type="SAM" id="SignalP"/>
    </source>
</evidence>
<proteinExistence type="predicted"/>
<keyword evidence="3" id="KW-0732">Signal</keyword>
<evidence type="ECO:0000256" key="1">
    <source>
        <dbReference type="SAM" id="MobiDB-lite"/>
    </source>
</evidence>
<feature type="chain" id="PRO_5008342240" evidence="3">
    <location>
        <begin position="22"/>
        <end position="167"/>
    </location>
</feature>
<keyword evidence="2" id="KW-0812">Transmembrane</keyword>
<reference evidence="4" key="1">
    <citation type="submission" date="2013-07" db="EMBL/GenBank/DDBJ databases">
        <title>The Genome Sequence of Cryptococcus dejecticola CBS10117.</title>
        <authorList>
            <consortium name="The Broad Institute Genome Sequencing Platform"/>
            <person name="Cuomo C."/>
            <person name="Litvintseva A."/>
            <person name="Chen Y."/>
            <person name="Heitman J."/>
            <person name="Sun S."/>
            <person name="Springer D."/>
            <person name="Dromer F."/>
            <person name="Young S.K."/>
            <person name="Zeng Q."/>
            <person name="Gargeya S."/>
            <person name="Fitzgerald M."/>
            <person name="Abouelleil A."/>
            <person name="Alvarado L."/>
            <person name="Berlin A.M."/>
            <person name="Chapman S.B."/>
            <person name="Dewar J."/>
            <person name="Goldberg J."/>
            <person name="Griggs A."/>
            <person name="Gujja S."/>
            <person name="Hansen M."/>
            <person name="Howarth C."/>
            <person name="Imamovic A."/>
            <person name="Larimer J."/>
            <person name="McCowan C."/>
            <person name="Murphy C."/>
            <person name="Pearson M."/>
            <person name="Priest M."/>
            <person name="Roberts A."/>
            <person name="Saif S."/>
            <person name="Shea T."/>
            <person name="Sykes S."/>
            <person name="Wortman J."/>
            <person name="Nusbaum C."/>
            <person name="Birren B."/>
        </authorList>
    </citation>
    <scope>NUCLEOTIDE SEQUENCE [LARGE SCALE GENOMIC DNA]</scope>
    <source>
        <strain evidence="4">CBS 10117</strain>
    </source>
</reference>
<reference evidence="5" key="2">
    <citation type="submission" date="2013-07" db="EMBL/GenBank/DDBJ databases">
        <authorList>
            <consortium name="The Broad Institute Genome Sequencing Platform"/>
            <person name="Cuomo C."/>
            <person name="Litvintseva A."/>
            <person name="Chen Y."/>
            <person name="Heitman J."/>
            <person name="Sun S."/>
            <person name="Springer D."/>
            <person name="Dromer F."/>
            <person name="Young S.K."/>
            <person name="Zeng Q."/>
            <person name="Gargeya S."/>
            <person name="Fitzgerald M."/>
            <person name="Abouelleil A."/>
            <person name="Alvarado L."/>
            <person name="Berlin A.M."/>
            <person name="Chapman S.B."/>
            <person name="Dewar J."/>
            <person name="Goldberg J."/>
            <person name="Griggs A."/>
            <person name="Gujja S."/>
            <person name="Hansen M."/>
            <person name="Howarth C."/>
            <person name="Imamovic A."/>
            <person name="Larimer J."/>
            <person name="McCowan C."/>
            <person name="Murphy C."/>
            <person name="Pearson M."/>
            <person name="Priest M."/>
            <person name="Roberts A."/>
            <person name="Saif S."/>
            <person name="Shea T."/>
            <person name="Sykes S."/>
            <person name="Wortman J."/>
            <person name="Nusbaum C."/>
            <person name="Birren B."/>
        </authorList>
    </citation>
    <scope>NUCLEOTIDE SEQUENCE</scope>
    <source>
        <strain evidence="5">CBS 10117</strain>
    </source>
</reference>
<accession>A0A1A6AAJ2</accession>
<dbReference type="GeneID" id="28966798"/>
<dbReference type="KEGG" id="kdj:28966798"/>
<dbReference type="RefSeq" id="XP_018264918.1">
    <property type="nucleotide sequence ID" value="XM_018406424.1"/>
</dbReference>
<gene>
    <name evidence="4" type="ORF">I303_03099</name>
    <name evidence="5" type="ORF">I303_103079</name>
</gene>
<name>A0A1A6AAJ2_9TREE</name>
<dbReference type="PROSITE" id="PS51257">
    <property type="entry name" value="PROKAR_LIPOPROTEIN"/>
    <property type="match status" value="1"/>
</dbReference>